<keyword evidence="4" id="KW-1133">Transmembrane helix</keyword>
<dbReference type="SMR" id="A2EUK2"/>
<dbReference type="InterPro" id="IPR017850">
    <property type="entry name" value="Alkaline_phosphatase_core_sf"/>
</dbReference>
<dbReference type="SUPFAM" id="SSF53649">
    <property type="entry name" value="Alkaline phosphatase-like"/>
    <property type="match status" value="1"/>
</dbReference>
<reference evidence="7" key="2">
    <citation type="journal article" date="2007" name="Science">
        <title>Draft genome sequence of the sexually transmitted pathogen Trichomonas vaginalis.</title>
        <authorList>
            <person name="Carlton J.M."/>
            <person name="Hirt R.P."/>
            <person name="Silva J.C."/>
            <person name="Delcher A.L."/>
            <person name="Schatz M."/>
            <person name="Zhao Q."/>
            <person name="Wortman J.R."/>
            <person name="Bidwell S.L."/>
            <person name="Alsmark U.C.M."/>
            <person name="Besteiro S."/>
            <person name="Sicheritz-Ponten T."/>
            <person name="Noel C.J."/>
            <person name="Dacks J.B."/>
            <person name="Foster P.G."/>
            <person name="Simillion C."/>
            <person name="Van de Peer Y."/>
            <person name="Miranda-Saavedra D."/>
            <person name="Barton G.J."/>
            <person name="Westrop G.D."/>
            <person name="Mueller S."/>
            <person name="Dessi D."/>
            <person name="Fiori P.L."/>
            <person name="Ren Q."/>
            <person name="Paulsen I."/>
            <person name="Zhang H."/>
            <person name="Bastida-Corcuera F.D."/>
            <person name="Simoes-Barbosa A."/>
            <person name="Brown M.T."/>
            <person name="Hayes R.D."/>
            <person name="Mukherjee M."/>
            <person name="Okumura C.Y."/>
            <person name="Schneider R."/>
            <person name="Smith A.J."/>
            <person name="Vanacova S."/>
            <person name="Villalvazo M."/>
            <person name="Haas B.J."/>
            <person name="Pertea M."/>
            <person name="Feldblyum T.V."/>
            <person name="Utterback T.R."/>
            <person name="Shu C.L."/>
            <person name="Osoegawa K."/>
            <person name="de Jong P.J."/>
            <person name="Hrdy I."/>
            <person name="Horvathova L."/>
            <person name="Zubacova Z."/>
            <person name="Dolezal P."/>
            <person name="Malik S.B."/>
            <person name="Logsdon J.M. Jr."/>
            <person name="Henze K."/>
            <person name="Gupta A."/>
            <person name="Wang C.C."/>
            <person name="Dunne R.L."/>
            <person name="Upcroft J.A."/>
            <person name="Upcroft P."/>
            <person name="White O."/>
            <person name="Salzberg S.L."/>
            <person name="Tang P."/>
            <person name="Chiu C.-H."/>
            <person name="Lee Y.-S."/>
            <person name="Embley T.M."/>
            <person name="Coombs G.H."/>
            <person name="Mottram J.C."/>
            <person name="Tachezy J."/>
            <person name="Fraser-Liggett C.M."/>
            <person name="Johnson P.J."/>
        </authorList>
    </citation>
    <scope>NUCLEOTIDE SEQUENCE [LARGE SCALE GENOMIC DNA]</scope>
    <source>
        <strain evidence="7">G3</strain>
    </source>
</reference>
<sequence>MISLAIPLYKPNTLTSSEFLRENSVIPDMKVIEFPEKKKNLIFIGLEAFETMYFSKEHGGVFDVPLAPNLERIAFQNNSIFFSNLDGDKVGGVNVIPRTRFTTAAYFAMQCGYAFLSDPTPTGNVYSEQYFPKFKCIGDILKEARYNITVSYGTHPHDFGIGDLFNSHSLIQVWWRNDIDPNKKGIYVFDRKTIPFFKNVLTEMGQSKTPFFASVITTDTHEPGFVCPDCPPGESDLFSTVKCSDKRIADLLEWCKKQSWYNNTVIVLFGDHIVRGNGNPEIAEKHRFSRRPFNLIINSGLENKNNRKREFTSMDVYPTVISAIGAKLKTEQLGMGVNLFSGEQTLVEKFGLEKFIKECEGTRIFYNHVLLRKEDDIRVLGFLNGTVHA</sequence>
<accession>A2EUK2</accession>
<evidence type="ECO:0000256" key="2">
    <source>
        <dbReference type="ARBA" id="ARBA00022475"/>
    </source>
</evidence>
<dbReference type="VEuPathDB" id="TrichDB:TVAGG3_0547790"/>
<evidence type="ECO:0000256" key="4">
    <source>
        <dbReference type="ARBA" id="ARBA00022989"/>
    </source>
</evidence>
<proteinExistence type="predicted"/>
<dbReference type="InParanoid" id="A2EUK2"/>
<dbReference type="GO" id="GO:0005886">
    <property type="term" value="C:plasma membrane"/>
    <property type="evidence" value="ECO:0007669"/>
    <property type="project" value="UniProtKB-SubCell"/>
</dbReference>
<dbReference type="PANTHER" id="PTHR47371:SF3">
    <property type="entry name" value="PHOSPHOGLYCEROL TRANSFERASE I"/>
    <property type="match status" value="1"/>
</dbReference>
<dbReference type="EMBL" id="DS113498">
    <property type="protein sequence ID" value="EAY03651.1"/>
    <property type="molecule type" value="Genomic_DNA"/>
</dbReference>
<keyword evidence="8" id="KW-1185">Reference proteome</keyword>
<evidence type="ECO:0000259" key="6">
    <source>
        <dbReference type="Pfam" id="PF00884"/>
    </source>
</evidence>
<evidence type="ECO:0000313" key="7">
    <source>
        <dbReference type="EMBL" id="EAY03651.1"/>
    </source>
</evidence>
<dbReference type="GO" id="GO:0016740">
    <property type="term" value="F:transferase activity"/>
    <property type="evidence" value="ECO:0000318"/>
    <property type="project" value="GO_Central"/>
</dbReference>
<dbReference type="Proteomes" id="UP000001542">
    <property type="component" value="Unassembled WGS sequence"/>
</dbReference>
<evidence type="ECO:0000256" key="3">
    <source>
        <dbReference type="ARBA" id="ARBA00022692"/>
    </source>
</evidence>
<dbReference type="GO" id="GO:0016020">
    <property type="term" value="C:membrane"/>
    <property type="evidence" value="ECO:0000318"/>
    <property type="project" value="GO_Central"/>
</dbReference>
<feature type="domain" description="Sulfatase N-terminal" evidence="6">
    <location>
        <begin position="103"/>
        <end position="325"/>
    </location>
</feature>
<dbReference type="InterPro" id="IPR050448">
    <property type="entry name" value="OpgB/LTA_synthase_biosynth"/>
</dbReference>
<dbReference type="VEuPathDB" id="TrichDB:TVAG_145200"/>
<dbReference type="CDD" id="cd16015">
    <property type="entry name" value="LTA_synthase"/>
    <property type="match status" value="1"/>
</dbReference>
<dbReference type="RefSeq" id="XP_001315874.1">
    <property type="nucleotide sequence ID" value="XM_001315839.1"/>
</dbReference>
<reference evidence="7" key="1">
    <citation type="submission" date="2006-10" db="EMBL/GenBank/DDBJ databases">
        <authorList>
            <person name="Amadeo P."/>
            <person name="Zhao Q."/>
            <person name="Wortman J."/>
            <person name="Fraser-Liggett C."/>
            <person name="Carlton J."/>
        </authorList>
    </citation>
    <scope>NUCLEOTIDE SEQUENCE</scope>
    <source>
        <strain evidence="7">G3</strain>
    </source>
</reference>
<keyword evidence="5" id="KW-0472">Membrane</keyword>
<dbReference type="PANTHER" id="PTHR47371">
    <property type="entry name" value="LIPOTEICHOIC ACID SYNTHASE"/>
    <property type="match status" value="1"/>
</dbReference>
<dbReference type="KEGG" id="tva:4761497"/>
<dbReference type="Gene3D" id="3.40.720.10">
    <property type="entry name" value="Alkaline Phosphatase, subunit A"/>
    <property type="match status" value="1"/>
</dbReference>
<dbReference type="AlphaFoldDB" id="A2EUK2"/>
<protein>
    <recommendedName>
        <fullName evidence="6">Sulfatase N-terminal domain-containing protein</fullName>
    </recommendedName>
</protein>
<keyword evidence="2" id="KW-1003">Cell membrane</keyword>
<gene>
    <name evidence="7" type="ORF">TVAG_145200</name>
</gene>
<evidence type="ECO:0000256" key="5">
    <source>
        <dbReference type="ARBA" id="ARBA00023136"/>
    </source>
</evidence>
<keyword evidence="3" id="KW-0812">Transmembrane</keyword>
<evidence type="ECO:0000256" key="1">
    <source>
        <dbReference type="ARBA" id="ARBA00004651"/>
    </source>
</evidence>
<evidence type="ECO:0000313" key="8">
    <source>
        <dbReference type="Proteomes" id="UP000001542"/>
    </source>
</evidence>
<comment type="subcellular location">
    <subcellularLocation>
        <location evidence="1">Cell membrane</location>
        <topology evidence="1">Multi-pass membrane protein</topology>
    </subcellularLocation>
</comment>
<organism evidence="7 8">
    <name type="scientific">Trichomonas vaginalis (strain ATCC PRA-98 / G3)</name>
    <dbReference type="NCBI Taxonomy" id="412133"/>
    <lineage>
        <taxon>Eukaryota</taxon>
        <taxon>Metamonada</taxon>
        <taxon>Parabasalia</taxon>
        <taxon>Trichomonadida</taxon>
        <taxon>Trichomonadidae</taxon>
        <taxon>Trichomonas</taxon>
    </lineage>
</organism>
<name>A2EUK2_TRIV3</name>
<dbReference type="InterPro" id="IPR000917">
    <property type="entry name" value="Sulfatase_N"/>
</dbReference>
<dbReference type="Pfam" id="PF00884">
    <property type="entry name" value="Sulfatase"/>
    <property type="match status" value="1"/>
</dbReference>